<dbReference type="PANTHER" id="PTHR42988">
    <property type="entry name" value="PHOSPHOHYDROLASE"/>
    <property type="match status" value="1"/>
</dbReference>
<evidence type="ECO:0000256" key="3">
    <source>
        <dbReference type="ARBA" id="ARBA00023004"/>
    </source>
</evidence>
<evidence type="ECO:0000256" key="4">
    <source>
        <dbReference type="ARBA" id="ARBA00025742"/>
    </source>
</evidence>
<feature type="domain" description="Calcineurin-like phosphoesterase" evidence="5">
    <location>
        <begin position="11"/>
        <end position="200"/>
    </location>
</feature>
<evidence type="ECO:0000313" key="7">
    <source>
        <dbReference type="Proteomes" id="UP001528823"/>
    </source>
</evidence>
<dbReference type="RefSeq" id="WP_274688273.1">
    <property type="nucleotide sequence ID" value="NZ_JAPMOU010000007.1"/>
</dbReference>
<reference evidence="6 7" key="1">
    <citation type="submission" date="2022-11" db="EMBL/GenBank/DDBJ databases">
        <title>Spartinivicinus poritis sp. nov., isolated from scleractinian coral Porites lutea.</title>
        <authorList>
            <person name="Zhang G."/>
            <person name="Cai L."/>
            <person name="Wei Q."/>
        </authorList>
    </citation>
    <scope>NUCLEOTIDE SEQUENCE [LARGE SCALE GENOMIC DNA]</scope>
    <source>
        <strain evidence="6 7">A2-2</strain>
    </source>
</reference>
<dbReference type="Pfam" id="PF00149">
    <property type="entry name" value="Metallophos"/>
    <property type="match status" value="1"/>
</dbReference>
<evidence type="ECO:0000256" key="1">
    <source>
        <dbReference type="ARBA" id="ARBA00022723"/>
    </source>
</evidence>
<dbReference type="InterPro" id="IPR026575">
    <property type="entry name" value="GpdQ/CpdA-like"/>
</dbReference>
<keyword evidence="7" id="KW-1185">Reference proteome</keyword>
<dbReference type="CDD" id="cd07402">
    <property type="entry name" value="MPP_GpdQ"/>
    <property type="match status" value="1"/>
</dbReference>
<keyword evidence="2 6" id="KW-0378">Hydrolase</keyword>
<comment type="similarity">
    <text evidence="4">Belongs to the cyclic nucleotide phosphodiesterase class-III family.</text>
</comment>
<dbReference type="SUPFAM" id="SSF56300">
    <property type="entry name" value="Metallo-dependent phosphatases"/>
    <property type="match status" value="1"/>
</dbReference>
<keyword evidence="3" id="KW-0408">Iron</keyword>
<dbReference type="InterPro" id="IPR004843">
    <property type="entry name" value="Calcineurin-like_PHP"/>
</dbReference>
<gene>
    <name evidence="6" type="primary">cpdA</name>
    <name evidence="6" type="ORF">ORQ98_08015</name>
</gene>
<name>A0ABT5U6C2_9GAMM</name>
<accession>A0ABT5U6C2</accession>
<comment type="caution">
    <text evidence="6">The sequence shown here is derived from an EMBL/GenBank/DDBJ whole genome shotgun (WGS) entry which is preliminary data.</text>
</comment>
<dbReference type="PANTHER" id="PTHR42988:SF2">
    <property type="entry name" value="CYCLIC NUCLEOTIDE PHOSPHODIESTERASE CBUA0032-RELATED"/>
    <property type="match status" value="1"/>
</dbReference>
<dbReference type="GO" id="GO:0004115">
    <property type="term" value="F:3',5'-cyclic-AMP phosphodiesterase activity"/>
    <property type="evidence" value="ECO:0007669"/>
    <property type="project" value="UniProtKB-EC"/>
</dbReference>
<evidence type="ECO:0000259" key="5">
    <source>
        <dbReference type="Pfam" id="PF00149"/>
    </source>
</evidence>
<evidence type="ECO:0000313" key="6">
    <source>
        <dbReference type="EMBL" id="MDE1461914.1"/>
    </source>
</evidence>
<organism evidence="6 7">
    <name type="scientific">Spartinivicinus poritis</name>
    <dbReference type="NCBI Taxonomy" id="2994640"/>
    <lineage>
        <taxon>Bacteria</taxon>
        <taxon>Pseudomonadati</taxon>
        <taxon>Pseudomonadota</taxon>
        <taxon>Gammaproteobacteria</taxon>
        <taxon>Oceanospirillales</taxon>
        <taxon>Zooshikellaceae</taxon>
        <taxon>Spartinivicinus</taxon>
    </lineage>
</organism>
<dbReference type="EMBL" id="JAPMOU010000007">
    <property type="protein sequence ID" value="MDE1461914.1"/>
    <property type="molecule type" value="Genomic_DNA"/>
</dbReference>
<dbReference type="InterPro" id="IPR029052">
    <property type="entry name" value="Metallo-depent_PP-like"/>
</dbReference>
<evidence type="ECO:0000256" key="2">
    <source>
        <dbReference type="ARBA" id="ARBA00022801"/>
    </source>
</evidence>
<protein>
    <submittedName>
        <fullName evidence="6">3',5'-cyclic-AMP phosphodiesterase</fullName>
        <ecNumber evidence="6">3.1.4.53</ecNumber>
    </submittedName>
</protein>
<dbReference type="Gene3D" id="3.60.21.10">
    <property type="match status" value="1"/>
</dbReference>
<dbReference type="EC" id="3.1.4.53" evidence="6"/>
<sequence length="269" mass="30582">MSVNTASQVALRILQVTDSHLYASQQGQLLGVNTQDSLKAVLVAFSQLQQEVDLMLVTGDISQDGSPESYQRFVDCTASFKMPQRWIAGNHDEYLLMQQLYKNNPCLNKAFVAHDWQVLMLNSNVPGKVYGELTDEELSYLKQQLDNPTAKYTMICLHHHTLSVGCVWLDNIGLRNADKFNQLIDQYDQVKLVLCGHIHQEFDRQDYHARYLGSPSTCVQFARQSSEFKLDNLAPGFRLINLMKNGDIVTSVHRAEQFNFQIDENASGY</sequence>
<proteinExistence type="inferred from homology"/>
<dbReference type="NCBIfam" id="NF008359">
    <property type="entry name" value="PRK11148.1"/>
    <property type="match status" value="1"/>
</dbReference>
<dbReference type="Proteomes" id="UP001528823">
    <property type="component" value="Unassembled WGS sequence"/>
</dbReference>
<dbReference type="InterPro" id="IPR050884">
    <property type="entry name" value="CNP_phosphodiesterase-III"/>
</dbReference>
<keyword evidence="1" id="KW-0479">Metal-binding</keyword>